<dbReference type="Proteomes" id="UP000790787">
    <property type="component" value="Chromosome 5"/>
</dbReference>
<dbReference type="RefSeq" id="XP_075109510.1">
    <property type="nucleotide sequence ID" value="XM_075253409.1"/>
</dbReference>
<evidence type="ECO:0000313" key="1">
    <source>
        <dbReference type="Proteomes" id="UP000790787"/>
    </source>
</evidence>
<reference evidence="1" key="1">
    <citation type="journal article" date="2014" name="Nat. Commun.">
        <title>The tobacco genome sequence and its comparison with those of tomato and potato.</title>
        <authorList>
            <person name="Sierro N."/>
            <person name="Battey J.N."/>
            <person name="Ouadi S."/>
            <person name="Bakaher N."/>
            <person name="Bovet L."/>
            <person name="Willig A."/>
            <person name="Goepfert S."/>
            <person name="Peitsch M.C."/>
            <person name="Ivanov N.V."/>
        </authorList>
    </citation>
    <scope>NUCLEOTIDE SEQUENCE [LARGE SCALE GENOMIC DNA]</scope>
</reference>
<protein>
    <submittedName>
        <fullName evidence="2">Protein IQ-DOMAIN 22-like</fullName>
    </submittedName>
</protein>
<name>A0AC58UJ55_TOBAC</name>
<gene>
    <name evidence="2" type="primary">LOC107787938</name>
</gene>
<accession>A0AC58UJ55</accession>
<organism evidence="1 2">
    <name type="scientific">Nicotiana tabacum</name>
    <name type="common">Common tobacco</name>
    <dbReference type="NCBI Taxonomy" id="4097"/>
    <lineage>
        <taxon>Eukaryota</taxon>
        <taxon>Viridiplantae</taxon>
        <taxon>Streptophyta</taxon>
        <taxon>Embryophyta</taxon>
        <taxon>Tracheophyta</taxon>
        <taxon>Spermatophyta</taxon>
        <taxon>Magnoliopsida</taxon>
        <taxon>eudicotyledons</taxon>
        <taxon>Gunneridae</taxon>
        <taxon>Pentapetalae</taxon>
        <taxon>asterids</taxon>
        <taxon>lamiids</taxon>
        <taxon>Solanales</taxon>
        <taxon>Solanaceae</taxon>
        <taxon>Nicotianoideae</taxon>
        <taxon>Nicotianeae</taxon>
        <taxon>Nicotiana</taxon>
    </lineage>
</organism>
<evidence type="ECO:0000313" key="2">
    <source>
        <dbReference type="RefSeq" id="XP_075109510.1"/>
    </source>
</evidence>
<sequence>MGKASKWFKALFSFKKLDSSSSSSSLQNKWSDVKSYRDKDFQQRHHDHHHDRSHHYGVSTSVHDRNDVVVAETDSRSKFVDPTNSPVTVDEVVELTASSGGTAAVTTWNGVVFSRKEWAAVVIQSYFRAYLSRRALRALKGLVKLQALVRGHIVRKQTADMLRRMQALIRAQSRARAGRSQVSESPHFSAKSIQFFHHGPATPDKFEHIIRARSMKIDQMFMLKRNSSNHMSCRIDKKQGSFARTGSIDDIGKILEIDSGKPYITSTQYRNLFYSSDLSLNSEQLSYSLDETCFSSADNSPQLHSASSKCARSRRGPFTPTKSSDGTRSCSSEFSSNHPNYMSYTEAAKAKTRSISAPKLRPQYDMSNSTKRYSRSSLQKGSNHYTNFTSKGVHPGSGRLDRHGMPVRGDSDEFSRGFLHIY</sequence>
<reference evidence="2" key="2">
    <citation type="submission" date="2025-08" db="UniProtKB">
        <authorList>
            <consortium name="RefSeq"/>
        </authorList>
    </citation>
    <scope>IDENTIFICATION</scope>
    <source>
        <tissue evidence="2">Leaf</tissue>
    </source>
</reference>
<keyword evidence="1" id="KW-1185">Reference proteome</keyword>
<proteinExistence type="predicted"/>